<feature type="domain" description="Neurotransmitter-gated ion-channel ligand-binding" evidence="2">
    <location>
        <begin position="38"/>
        <end position="186"/>
    </location>
</feature>
<dbReference type="Proteomes" id="UP000324832">
    <property type="component" value="Unassembled WGS sequence"/>
</dbReference>
<name>A0A5E4Q9R6_9NEOP</name>
<keyword evidence="1" id="KW-0732">Signal</keyword>
<dbReference type="SUPFAM" id="SSF63712">
    <property type="entry name" value="Nicotinic receptor ligand binding domain-like"/>
    <property type="match status" value="1"/>
</dbReference>
<organism evidence="3 4">
    <name type="scientific">Leptidea sinapis</name>
    <dbReference type="NCBI Taxonomy" id="189913"/>
    <lineage>
        <taxon>Eukaryota</taxon>
        <taxon>Metazoa</taxon>
        <taxon>Ecdysozoa</taxon>
        <taxon>Arthropoda</taxon>
        <taxon>Hexapoda</taxon>
        <taxon>Insecta</taxon>
        <taxon>Pterygota</taxon>
        <taxon>Neoptera</taxon>
        <taxon>Endopterygota</taxon>
        <taxon>Lepidoptera</taxon>
        <taxon>Glossata</taxon>
        <taxon>Ditrysia</taxon>
        <taxon>Papilionoidea</taxon>
        <taxon>Pieridae</taxon>
        <taxon>Dismorphiinae</taxon>
        <taxon>Leptidea</taxon>
    </lineage>
</organism>
<accession>A0A5E4Q9R6</accession>
<evidence type="ECO:0000256" key="1">
    <source>
        <dbReference type="SAM" id="SignalP"/>
    </source>
</evidence>
<dbReference type="EMBL" id="FZQP02001759">
    <property type="protein sequence ID" value="VVC93737.1"/>
    <property type="molecule type" value="Genomic_DNA"/>
</dbReference>
<keyword evidence="4" id="KW-1185">Reference proteome</keyword>
<evidence type="ECO:0000313" key="3">
    <source>
        <dbReference type="EMBL" id="VVC93737.1"/>
    </source>
</evidence>
<reference evidence="3 4" key="1">
    <citation type="submission" date="2017-07" db="EMBL/GenBank/DDBJ databases">
        <authorList>
            <person name="Talla V."/>
            <person name="Backstrom N."/>
        </authorList>
    </citation>
    <scope>NUCLEOTIDE SEQUENCE [LARGE SCALE GENOMIC DNA]</scope>
</reference>
<dbReference type="Pfam" id="PF02931">
    <property type="entry name" value="Neur_chan_LBD"/>
    <property type="match status" value="1"/>
</dbReference>
<feature type="signal peptide" evidence="1">
    <location>
        <begin position="1"/>
        <end position="30"/>
    </location>
</feature>
<dbReference type="AlphaFoldDB" id="A0A5E4Q9R6"/>
<dbReference type="GO" id="GO:0016020">
    <property type="term" value="C:membrane"/>
    <property type="evidence" value="ECO:0007669"/>
    <property type="project" value="InterPro"/>
</dbReference>
<evidence type="ECO:0000259" key="2">
    <source>
        <dbReference type="Pfam" id="PF02931"/>
    </source>
</evidence>
<protein>
    <recommendedName>
        <fullName evidence="2">Neurotransmitter-gated ion-channel ligand-binding domain-containing protein</fullName>
    </recommendedName>
</protein>
<dbReference type="InterPro" id="IPR006201">
    <property type="entry name" value="Neur_channel"/>
</dbReference>
<dbReference type="InterPro" id="IPR006202">
    <property type="entry name" value="Neur_chan_lig-bd"/>
</dbReference>
<proteinExistence type="predicted"/>
<dbReference type="GO" id="GO:0004888">
    <property type="term" value="F:transmembrane signaling receptor activity"/>
    <property type="evidence" value="ECO:0007669"/>
    <property type="project" value="InterPro"/>
</dbReference>
<dbReference type="InterPro" id="IPR036734">
    <property type="entry name" value="Neur_chan_lig-bd_sf"/>
</dbReference>
<evidence type="ECO:0000313" key="4">
    <source>
        <dbReference type="Proteomes" id="UP000324832"/>
    </source>
</evidence>
<dbReference type="GO" id="GO:0005230">
    <property type="term" value="F:extracellular ligand-gated monoatomic ion channel activity"/>
    <property type="evidence" value="ECO:0007669"/>
    <property type="project" value="InterPro"/>
</dbReference>
<dbReference type="PANTHER" id="PTHR18945">
    <property type="entry name" value="NEUROTRANSMITTER GATED ION CHANNEL"/>
    <property type="match status" value="1"/>
</dbReference>
<feature type="chain" id="PRO_5023010626" description="Neurotransmitter-gated ion-channel ligand-binding domain-containing protein" evidence="1">
    <location>
        <begin position="31"/>
        <end position="366"/>
    </location>
</feature>
<gene>
    <name evidence="3" type="ORF">LSINAPIS_LOCUS5864</name>
</gene>
<dbReference type="Gene3D" id="2.70.170.10">
    <property type="entry name" value="Neurotransmitter-gated ion-channel ligand-binding domain"/>
    <property type="match status" value="1"/>
</dbReference>
<sequence>MARTVDMGRILTFLSFFILVMLHESTPALGECSLSTQLDTLLAEYDREVMPATPLRIEATLDVRHANVYEKSSTVHLLADLHMRWNDSRISWNATEWGCEGGMTASERLWLPDVVIVSVASIAGGDQGFRAHVSSDGEVSWVQKLDVSIPVSLELQAWPEDTQEAHLKVASRSHANIDEIDLDLIELKCTIVLAGAGVRVAREPRSLEVAVRPTARRPLAAPAPPAARRCCAGRCDVARVWVRSTTAAVDRDWSLGDPDMEMTDLKTNDVKPVGVSDTLRLFHVNPITICEHLQYTFPTFTNATHRFRAGEILFETPLLSLVSHGTSIYSTARVRSDLLVLERLGAREGLVEHVHMVHQHVEQQAA</sequence>